<comment type="caution">
    <text evidence="1">The sequence shown here is derived from an EMBL/GenBank/DDBJ whole genome shotgun (WGS) entry which is preliminary data.</text>
</comment>
<proteinExistence type="predicted"/>
<evidence type="ECO:0000313" key="2">
    <source>
        <dbReference type="Proteomes" id="UP000720124"/>
    </source>
</evidence>
<organism evidence="1 2">
    <name type="scientific">Rhizobium bangladeshense</name>
    <dbReference type="NCBI Taxonomy" id="1138189"/>
    <lineage>
        <taxon>Bacteria</taxon>
        <taxon>Pseudomonadati</taxon>
        <taxon>Pseudomonadota</taxon>
        <taxon>Alphaproteobacteria</taxon>
        <taxon>Hyphomicrobiales</taxon>
        <taxon>Rhizobiaceae</taxon>
        <taxon>Rhizobium/Agrobacterium group</taxon>
        <taxon>Rhizobium</taxon>
    </lineage>
</organism>
<accession>A0ABS7LB66</accession>
<evidence type="ECO:0008006" key="3">
    <source>
        <dbReference type="Google" id="ProtNLM"/>
    </source>
</evidence>
<gene>
    <name evidence="1" type="ORF">HJA87_01200</name>
</gene>
<protein>
    <recommendedName>
        <fullName evidence="3">DUF982 domain-containing protein</fullName>
    </recommendedName>
</protein>
<dbReference type="GeneID" id="66147390"/>
<name>A0ABS7LB66_9HYPH</name>
<reference evidence="1 2" key="1">
    <citation type="submission" date="2020-06" db="EMBL/GenBank/DDBJ databases">
        <title>Global-level population genomics: horizontal gene transfer, symbiosis and evolution in Rhizobia.</title>
        <authorList>
            <person name="Gai Y."/>
        </authorList>
    </citation>
    <scope>NUCLEOTIDE SEQUENCE [LARGE SCALE GENOMIC DNA]</scope>
    <source>
        <strain evidence="1 2">PLR6_1b</strain>
    </source>
</reference>
<keyword evidence="2" id="KW-1185">Reference proteome</keyword>
<dbReference type="Proteomes" id="UP000720124">
    <property type="component" value="Unassembled WGS sequence"/>
</dbReference>
<dbReference type="EMBL" id="JABTXI010000001">
    <property type="protein sequence ID" value="MBY3588514.1"/>
    <property type="molecule type" value="Genomic_DNA"/>
</dbReference>
<evidence type="ECO:0000313" key="1">
    <source>
        <dbReference type="EMBL" id="MBY3588514.1"/>
    </source>
</evidence>
<sequence length="82" mass="9298">MGEFDLSLQLEDVNVLSDAVRTWFLHNHAKPTEPAMQLLCSAAVDLFNQGHRTREELVTLLIMKFDSRHSLQVNAPTSTSHH</sequence>
<dbReference type="RefSeq" id="WP_207601568.1">
    <property type="nucleotide sequence ID" value="NZ_CP071612.1"/>
</dbReference>